<proteinExistence type="predicted"/>
<sequence length="215" mass="23806">MNVTKKICCPLSVNADAGNRTLPVHTEMPAVIPYPGYIELELKHPRRGTLGSEHRGCPVGADRLDARMQYTSAGAGTVARAAPFLERTHSASWITGKLLWFRTRGGRRRMDDPNLLAYVICTSSAMSQVGTPAIVFPVTTNATTRLRQRSYGALFSLLGQISCAIFPNHPAIAHRRTGISEDEAHTPQWKDARRVEIPGTPFKYKKVEIQKPWQG</sequence>
<reference evidence="1" key="1">
    <citation type="submission" date="2023-06" db="EMBL/GenBank/DDBJ databases">
        <authorList>
            <consortium name="Lawrence Berkeley National Laboratory"/>
            <person name="Ahrendt S."/>
            <person name="Sahu N."/>
            <person name="Indic B."/>
            <person name="Wong-Bajracharya J."/>
            <person name="Merenyi Z."/>
            <person name="Ke H.-M."/>
            <person name="Monk M."/>
            <person name="Kocsube S."/>
            <person name="Drula E."/>
            <person name="Lipzen A."/>
            <person name="Balint B."/>
            <person name="Henrissat B."/>
            <person name="Andreopoulos B."/>
            <person name="Martin F.M."/>
            <person name="Harder C.B."/>
            <person name="Rigling D."/>
            <person name="Ford K.L."/>
            <person name="Foster G.D."/>
            <person name="Pangilinan J."/>
            <person name="Papanicolaou A."/>
            <person name="Barry K."/>
            <person name="LaButti K."/>
            <person name="Viragh M."/>
            <person name="Koriabine M."/>
            <person name="Yan M."/>
            <person name="Riley R."/>
            <person name="Champramary S."/>
            <person name="Plett K.L."/>
            <person name="Tsai I.J."/>
            <person name="Slot J."/>
            <person name="Sipos G."/>
            <person name="Plett J."/>
            <person name="Nagy L.G."/>
            <person name="Grigoriev I.V."/>
        </authorList>
    </citation>
    <scope>NUCLEOTIDE SEQUENCE</scope>
    <source>
        <strain evidence="1">HWK02</strain>
    </source>
</reference>
<gene>
    <name evidence="1" type="ORF">EDD18DRAFT_1333502</name>
</gene>
<protein>
    <submittedName>
        <fullName evidence="1">Uncharacterized protein</fullName>
    </submittedName>
</protein>
<name>A0AA39PZY5_9AGAR</name>
<evidence type="ECO:0000313" key="1">
    <source>
        <dbReference type="EMBL" id="KAK0493697.1"/>
    </source>
</evidence>
<dbReference type="Proteomes" id="UP001175228">
    <property type="component" value="Unassembled WGS sequence"/>
</dbReference>
<dbReference type="EMBL" id="JAUEPU010000023">
    <property type="protein sequence ID" value="KAK0493697.1"/>
    <property type="molecule type" value="Genomic_DNA"/>
</dbReference>
<evidence type="ECO:0000313" key="2">
    <source>
        <dbReference type="Proteomes" id="UP001175228"/>
    </source>
</evidence>
<organism evidence="1 2">
    <name type="scientific">Armillaria luteobubalina</name>
    <dbReference type="NCBI Taxonomy" id="153913"/>
    <lineage>
        <taxon>Eukaryota</taxon>
        <taxon>Fungi</taxon>
        <taxon>Dikarya</taxon>
        <taxon>Basidiomycota</taxon>
        <taxon>Agaricomycotina</taxon>
        <taxon>Agaricomycetes</taxon>
        <taxon>Agaricomycetidae</taxon>
        <taxon>Agaricales</taxon>
        <taxon>Marasmiineae</taxon>
        <taxon>Physalacriaceae</taxon>
        <taxon>Armillaria</taxon>
    </lineage>
</organism>
<dbReference type="AlphaFoldDB" id="A0AA39PZY5"/>
<accession>A0AA39PZY5</accession>
<keyword evidence="2" id="KW-1185">Reference proteome</keyword>
<comment type="caution">
    <text evidence="1">The sequence shown here is derived from an EMBL/GenBank/DDBJ whole genome shotgun (WGS) entry which is preliminary data.</text>
</comment>